<evidence type="ECO:0000256" key="7">
    <source>
        <dbReference type="PIRNR" id="PIRNR002889"/>
    </source>
</evidence>
<comment type="similarity">
    <text evidence="2 7">Belongs to the flagella basal body rod proteins family.</text>
</comment>
<evidence type="ECO:0000313" key="12">
    <source>
        <dbReference type="Proteomes" id="UP000438991"/>
    </source>
</evidence>
<dbReference type="Proteomes" id="UP000438991">
    <property type="component" value="Unassembled WGS sequence"/>
</dbReference>
<keyword evidence="9" id="KW-0282">Flagellum</keyword>
<accession>A0A327JLL0</accession>
<comment type="function">
    <text evidence="5 7">Structural component of flagellum, the bacterial motility apparatus. Part of the rod structure of flagellar basal body.</text>
</comment>
<evidence type="ECO:0000313" key="10">
    <source>
        <dbReference type="EMBL" id="VCU09476.1"/>
    </source>
</evidence>
<comment type="subunit">
    <text evidence="6">The basal body constitutes a major portion of the flagellar organelle and consists of a number of rings mounted on a central rod. In Gram-negative bacteria, at least four rings, L, P, S and M are present, whereas Gram-positive bacteria lack the L and P rings. The rod consists of about 26 subunits of FlgG in the distal portion, and FlgB, FlgC and FlgF build up the proximal portion of the rod with about 6 subunits each. Rod assembly occurs by export via the flagellum-specific pathway of its constituent proteins and by their incorporation into the rod structure in the probable order of FlgB, FlgC, FlgF and FlgG. Another protein, FliE, also assembles onto the stable rod structure.</text>
</comment>
<keyword evidence="11" id="KW-1185">Reference proteome</keyword>
<dbReference type="EMBL" id="WNKV01000003">
    <property type="protein sequence ID" value="MTW15545.1"/>
    <property type="molecule type" value="Genomic_DNA"/>
</dbReference>
<keyword evidence="9" id="KW-0969">Cilium</keyword>
<keyword evidence="4 7" id="KW-0975">Bacterial flagellum</keyword>
<evidence type="ECO:0000256" key="1">
    <source>
        <dbReference type="ARBA" id="ARBA00004117"/>
    </source>
</evidence>
<dbReference type="PIRSF" id="PIRSF002889">
    <property type="entry name" value="Rod_FlgB"/>
    <property type="match status" value="1"/>
</dbReference>
<dbReference type="GO" id="GO:0030694">
    <property type="term" value="C:bacterial-type flagellum basal body, rod"/>
    <property type="evidence" value="ECO:0007669"/>
    <property type="project" value="InterPro"/>
</dbReference>
<evidence type="ECO:0000256" key="4">
    <source>
        <dbReference type="ARBA" id="ARBA00023143"/>
    </source>
</evidence>
<gene>
    <name evidence="9" type="primary">flgB</name>
    <name evidence="9" type="ORF">GJ689_04905</name>
    <name evidence="10" type="ORF">RHODGE_RHODGE_03160</name>
</gene>
<comment type="subcellular location">
    <subcellularLocation>
        <location evidence="1 7">Bacterial flagellum basal body</location>
    </subcellularLocation>
</comment>
<reference evidence="9 12" key="3">
    <citation type="submission" date="2019-11" db="EMBL/GenBank/DDBJ databases">
        <title>Whole-genome sequence of Rhodoplanes serenus DSM 18633, type strain.</title>
        <authorList>
            <person name="Kyndt J.A."/>
            <person name="Meyer T.E."/>
        </authorList>
    </citation>
    <scope>NUCLEOTIDE SEQUENCE [LARGE SCALE GENOMIC DNA]</scope>
    <source>
        <strain evidence="9 12">DSM 18633</strain>
    </source>
</reference>
<organism evidence="10 11">
    <name type="scientific">Rhodoplanes serenus</name>
    <dbReference type="NCBI Taxonomy" id="200615"/>
    <lineage>
        <taxon>Bacteria</taxon>
        <taxon>Pseudomonadati</taxon>
        <taxon>Pseudomonadota</taxon>
        <taxon>Alphaproteobacteria</taxon>
        <taxon>Hyphomicrobiales</taxon>
        <taxon>Nitrobacteraceae</taxon>
        <taxon>Rhodoplanes</taxon>
    </lineage>
</organism>
<evidence type="ECO:0000313" key="9">
    <source>
        <dbReference type="EMBL" id="MTW15545.1"/>
    </source>
</evidence>
<sequence>MAISDIPIFSMLRTRMQWHQERQRLLAENVSNADTPGFRPTDLAPPSYERAGGTAPVTLARTDAAHMAGLGGGQQFRGRGEQFAVRPAGNAVHLEDEMLKVANNQMDYQAATQLYARSLALIKTAIGK</sequence>
<dbReference type="RefSeq" id="WP_111388757.1">
    <property type="nucleotide sequence ID" value="NZ_NPEW01000495.1"/>
</dbReference>
<dbReference type="Proteomes" id="UP000289200">
    <property type="component" value="Unassembled WGS sequence"/>
</dbReference>
<evidence type="ECO:0000256" key="6">
    <source>
        <dbReference type="ARBA" id="ARBA00026072"/>
    </source>
</evidence>
<evidence type="ECO:0000256" key="5">
    <source>
        <dbReference type="ARBA" id="ARBA00024934"/>
    </source>
</evidence>
<evidence type="ECO:0000256" key="3">
    <source>
        <dbReference type="ARBA" id="ARBA00014376"/>
    </source>
</evidence>
<evidence type="ECO:0000256" key="8">
    <source>
        <dbReference type="SAM" id="MobiDB-lite"/>
    </source>
</evidence>
<feature type="region of interest" description="Disordered" evidence="8">
    <location>
        <begin position="32"/>
        <end position="53"/>
    </location>
</feature>
<evidence type="ECO:0000313" key="11">
    <source>
        <dbReference type="Proteomes" id="UP000289200"/>
    </source>
</evidence>
<keyword evidence="9" id="KW-0966">Cell projection</keyword>
<dbReference type="InterPro" id="IPR006300">
    <property type="entry name" value="FlgB"/>
</dbReference>
<dbReference type="GO" id="GO:0071973">
    <property type="term" value="P:bacterial-type flagellum-dependent cell motility"/>
    <property type="evidence" value="ECO:0007669"/>
    <property type="project" value="InterPro"/>
</dbReference>
<dbReference type="InterPro" id="IPR019776">
    <property type="entry name" value="Flagellar_basal_body_rod_CS"/>
</dbReference>
<protein>
    <recommendedName>
        <fullName evidence="3 7">Flagellar basal body rod protein FlgB</fullName>
    </recommendedName>
</protein>
<proteinExistence type="inferred from homology"/>
<reference evidence="10" key="2">
    <citation type="submission" date="2018-10" db="EMBL/GenBank/DDBJ databases">
        <authorList>
            <person name="Peiro R."/>
            <person name="Begona"/>
            <person name="Cbmso G."/>
            <person name="Lopez M."/>
            <person name="Gonzalez S."/>
            <person name="Sacristan E."/>
            <person name="Castillo E."/>
        </authorList>
    </citation>
    <scope>NUCLEOTIDE SEQUENCE</scope>
    <source>
        <strain evidence="10">Rhod_genome</strain>
    </source>
</reference>
<dbReference type="AlphaFoldDB" id="A0A327JLL0"/>
<evidence type="ECO:0000256" key="2">
    <source>
        <dbReference type="ARBA" id="ARBA00009677"/>
    </source>
</evidence>
<dbReference type="PROSITE" id="PS00588">
    <property type="entry name" value="FLAGELLA_BB_ROD"/>
    <property type="match status" value="1"/>
</dbReference>
<dbReference type="OrthoDB" id="9788334at2"/>
<reference evidence="11" key="1">
    <citation type="submission" date="2018-10" db="EMBL/GenBank/DDBJ databases">
        <authorList>
            <person name="Peiro R."/>
            <person name="Begona"/>
            <person name="Cbmso G."/>
            <person name="Lopez M."/>
            <person name="Gonzalez S."/>
            <person name="Sacristan E."/>
            <person name="Castillo E."/>
        </authorList>
    </citation>
    <scope>NUCLEOTIDE SEQUENCE [LARGE SCALE GENOMIC DNA]</scope>
</reference>
<dbReference type="NCBIfam" id="NF004654">
    <property type="entry name" value="PRK06004.1"/>
    <property type="match status" value="1"/>
</dbReference>
<name>A0A327JLL0_9BRAD</name>
<comment type="caution">
    <text evidence="10">The sequence shown here is derived from an EMBL/GenBank/DDBJ whole genome shotgun (WGS) entry which is preliminary data.</text>
</comment>
<dbReference type="EMBL" id="UWOC01000159">
    <property type="protein sequence ID" value="VCU09476.1"/>
    <property type="molecule type" value="Genomic_DNA"/>
</dbReference>